<proteinExistence type="inferred from homology"/>
<dbReference type="Gene3D" id="3.40.30.10">
    <property type="entry name" value="Glutaredoxin"/>
    <property type="match status" value="1"/>
</dbReference>
<feature type="domain" description="DSBA-like thioredoxin" evidence="2">
    <location>
        <begin position="12"/>
        <end position="201"/>
    </location>
</feature>
<evidence type="ECO:0000313" key="4">
    <source>
        <dbReference type="Proteomes" id="UP000628854"/>
    </source>
</evidence>
<dbReference type="InterPro" id="IPR036249">
    <property type="entry name" value="Thioredoxin-like_sf"/>
</dbReference>
<protein>
    <recommendedName>
        <fullName evidence="1">2-hydroxychromene-2-carboxylate isomerase</fullName>
        <ecNumber evidence="1">5.99.1.4</ecNumber>
    </recommendedName>
</protein>
<dbReference type="PIRSF" id="PIRSF006386">
    <property type="entry name" value="HCCAis_GSTk"/>
    <property type="match status" value="1"/>
</dbReference>
<dbReference type="InterPro" id="IPR051924">
    <property type="entry name" value="GST_Kappa/NadH"/>
</dbReference>
<dbReference type="SUPFAM" id="SSF52833">
    <property type="entry name" value="Thioredoxin-like"/>
    <property type="match status" value="1"/>
</dbReference>
<dbReference type="InterPro" id="IPR044087">
    <property type="entry name" value="NahD-like"/>
</dbReference>
<dbReference type="EC" id="5.99.1.4" evidence="1"/>
<dbReference type="Proteomes" id="UP000628854">
    <property type="component" value="Unassembled WGS sequence"/>
</dbReference>
<dbReference type="InterPro" id="IPR001853">
    <property type="entry name" value="DSBA-like_thioredoxin_dom"/>
</dbReference>
<evidence type="ECO:0000259" key="2">
    <source>
        <dbReference type="Pfam" id="PF01323"/>
    </source>
</evidence>
<comment type="catalytic activity">
    <reaction evidence="1">
        <text>2-hydroxychromene-2-carboxylate = (3E)-4-(2-hydroxyphenyl)-2-oxobut-3-enoate</text>
        <dbReference type="Rhea" id="RHEA:27401"/>
        <dbReference type="ChEBI" id="CHEBI:59350"/>
        <dbReference type="ChEBI" id="CHEBI:59353"/>
        <dbReference type="EC" id="5.99.1.4"/>
    </reaction>
</comment>
<reference evidence="4" key="1">
    <citation type="journal article" date="2019" name="Int. J. Syst. Evol. Microbiol.">
        <title>The Global Catalogue of Microorganisms (GCM) 10K type strain sequencing project: providing services to taxonomists for standard genome sequencing and annotation.</title>
        <authorList>
            <consortium name="The Broad Institute Genomics Platform"/>
            <consortium name="The Broad Institute Genome Sequencing Center for Infectious Disease"/>
            <person name="Wu L."/>
            <person name="Ma J."/>
        </authorList>
    </citation>
    <scope>NUCLEOTIDE SEQUENCE [LARGE SCALE GENOMIC DNA]</scope>
    <source>
        <strain evidence="4">CGMCC 1.15928</strain>
    </source>
</reference>
<dbReference type="EMBL" id="BMKF01000001">
    <property type="protein sequence ID" value="GGB64454.1"/>
    <property type="molecule type" value="Genomic_DNA"/>
</dbReference>
<organism evidence="3 4">
    <name type="scientific">Henriciella pelagia</name>
    <dbReference type="NCBI Taxonomy" id="1977912"/>
    <lineage>
        <taxon>Bacteria</taxon>
        <taxon>Pseudomonadati</taxon>
        <taxon>Pseudomonadota</taxon>
        <taxon>Alphaproteobacteria</taxon>
        <taxon>Hyphomonadales</taxon>
        <taxon>Hyphomonadaceae</taxon>
        <taxon>Henriciella</taxon>
    </lineage>
</organism>
<dbReference type="GO" id="GO:0016853">
    <property type="term" value="F:isomerase activity"/>
    <property type="evidence" value="ECO:0007669"/>
    <property type="project" value="UniProtKB-KW"/>
</dbReference>
<dbReference type="CDD" id="cd03022">
    <property type="entry name" value="DsbA_HCCA_Iso"/>
    <property type="match status" value="1"/>
</dbReference>
<comment type="caution">
    <text evidence="3">The sequence shown here is derived from an EMBL/GenBank/DDBJ whole genome shotgun (WGS) entry which is preliminary data.</text>
</comment>
<keyword evidence="4" id="KW-1185">Reference proteome</keyword>
<dbReference type="PANTHER" id="PTHR42943">
    <property type="entry name" value="GLUTATHIONE S-TRANSFERASE KAPPA"/>
    <property type="match status" value="1"/>
</dbReference>
<comment type="similarity">
    <text evidence="1">Belongs to the GST superfamily. NadH family.</text>
</comment>
<evidence type="ECO:0000256" key="1">
    <source>
        <dbReference type="PIRNR" id="PIRNR006386"/>
    </source>
</evidence>
<sequence>MHYFWVMSARMTFWFEFASTYSYLTVMRIEALARERCVEVEWKPFLLGPIFAAQGWTTSPFNLYPAKGAYMWRDIERRAAGYGIPFRPWSGKDGRKFPQNGLLAARTATAALRERWGKEFVRRVYSAQFANGLDISNPKVIGDCIKAAGGNEQMFLHLGHSNTHKQVLRENTDAAIATGVFGAPSFTIGPELFWGDDRLEDALNWALSRPA</sequence>
<name>A0ABQ1JF07_9PROT</name>
<gene>
    <name evidence="3" type="ORF">GCM10011503_11570</name>
</gene>
<accession>A0ABQ1JF07</accession>
<dbReference type="Pfam" id="PF01323">
    <property type="entry name" value="DSBA"/>
    <property type="match status" value="1"/>
</dbReference>
<dbReference type="InterPro" id="IPR014440">
    <property type="entry name" value="HCCAis_GSTk"/>
</dbReference>
<keyword evidence="1 3" id="KW-0413">Isomerase</keyword>
<dbReference type="PANTHER" id="PTHR42943:SF2">
    <property type="entry name" value="GLUTATHIONE S-TRANSFERASE KAPPA 1"/>
    <property type="match status" value="1"/>
</dbReference>
<evidence type="ECO:0000313" key="3">
    <source>
        <dbReference type="EMBL" id="GGB64454.1"/>
    </source>
</evidence>